<name>A0A6I1MGG8_9CLOT</name>
<dbReference type="InterPro" id="IPR039448">
    <property type="entry name" value="Beta_helix"/>
</dbReference>
<proteinExistence type="predicted"/>
<feature type="coiled-coil region" evidence="1">
    <location>
        <begin position="23"/>
        <end position="50"/>
    </location>
</feature>
<dbReference type="SUPFAM" id="SSF51126">
    <property type="entry name" value="Pectin lyase-like"/>
    <property type="match status" value="1"/>
</dbReference>
<comment type="caution">
    <text evidence="3">The sequence shown here is derived from an EMBL/GenBank/DDBJ whole genome shotgun (WGS) entry which is preliminary data.</text>
</comment>
<accession>A0A6I1MGG8</accession>
<dbReference type="InterPro" id="IPR012334">
    <property type="entry name" value="Pectin_lyas_fold"/>
</dbReference>
<protein>
    <recommendedName>
        <fullName evidence="2">Right handed beta helix domain-containing protein</fullName>
    </recommendedName>
</protein>
<gene>
    <name evidence="3" type="ORF">GBZ86_02490</name>
</gene>
<keyword evidence="4" id="KW-1185">Reference proteome</keyword>
<evidence type="ECO:0000313" key="4">
    <source>
        <dbReference type="Proteomes" id="UP000430345"/>
    </source>
</evidence>
<dbReference type="InterPro" id="IPR006626">
    <property type="entry name" value="PbH1"/>
</dbReference>
<evidence type="ECO:0000256" key="1">
    <source>
        <dbReference type="SAM" id="Coils"/>
    </source>
</evidence>
<dbReference type="Proteomes" id="UP000430345">
    <property type="component" value="Unassembled WGS sequence"/>
</dbReference>
<organism evidence="3 4">
    <name type="scientific">Clostridium tarantellae</name>
    <dbReference type="NCBI Taxonomy" id="39493"/>
    <lineage>
        <taxon>Bacteria</taxon>
        <taxon>Bacillati</taxon>
        <taxon>Bacillota</taxon>
        <taxon>Clostridia</taxon>
        <taxon>Eubacteriales</taxon>
        <taxon>Clostridiaceae</taxon>
        <taxon>Clostridium</taxon>
    </lineage>
</organism>
<feature type="domain" description="Right handed beta helix" evidence="2">
    <location>
        <begin position="293"/>
        <end position="423"/>
    </location>
</feature>
<dbReference type="InterPro" id="IPR011050">
    <property type="entry name" value="Pectin_lyase_fold/virulence"/>
</dbReference>
<dbReference type="OrthoDB" id="2743766at2"/>
<evidence type="ECO:0000259" key="2">
    <source>
        <dbReference type="Pfam" id="PF13229"/>
    </source>
</evidence>
<sequence length="690" mass="79070">MVSMYKNNNYKNFIIFILSFIFIILFSQNVKAIEKNNQNLNEKIYTIELERFRIKNDGTSPIETSKGINKALQFAKQQKYEKVIFPNGIYLIDENNPIILDMQNMIIDLNSSTLQINTNGLEKYSILQFRNGAENLRLTNGNVRGDKDTHDYKTIAAPHEWGCGVVFQGGFNLIMDNVTVSNVTGYGISTESANNANRFHEVSTKNLEFGNILNKGEFVTSNQTIRTKTPYDISKVGTEFELGYTLGYQGYPVLKSKEYTAYFYDKDMKFIEAKQCIQYRKVTIPKNSVYVNFTFNQNVIPNNTQNWAGWISNFKPPTNVTLKDCIIKENRSLGLAFCGGQKWIIENNLFQGNGGNAPGYAVDFEDGWELMQDIVFRNNTFKNNDKDLVVCAGDNIVFEGNDFTSMVYAWGRTTNYKFLNNKFYKNYVTYENTTNMESTGNEYNKSIIKLYDKNKDANTLIHKEIFNESSIYASEIYNTIVDSTINGNHKDSKDYVWITGDYKGCNINVKGAYMDANLYNCNFNNANIYLKTANLMKECNIKNSHFMTHGDTKNLTINSSKLENSKFYTSTWGNETIINMQANEILMNSGSESLINISAGKMKNLIFENNSVENLINKPVFNMFDTTYSIPKGNFVIQNNKINQNNYKFIFDGVDIKQGVFNFTERNNSVNGAQMLNPKYINNQYFKITN</sequence>
<dbReference type="EMBL" id="WHJC01000014">
    <property type="protein sequence ID" value="MPQ42626.1"/>
    <property type="molecule type" value="Genomic_DNA"/>
</dbReference>
<dbReference type="SMART" id="SM00710">
    <property type="entry name" value="PbH1"/>
    <property type="match status" value="5"/>
</dbReference>
<reference evidence="3 4" key="1">
    <citation type="submission" date="2019-10" db="EMBL/GenBank/DDBJ databases">
        <title>The Genome Sequence of Clostridium tarantellae Isolated from Fish Brain.</title>
        <authorList>
            <person name="Bano L."/>
            <person name="Kiel M."/>
            <person name="Sales G."/>
            <person name="Doxey A.C."/>
            <person name="Mansfield M.J."/>
            <person name="Schiavone M."/>
            <person name="Rossetto O."/>
            <person name="Pirazzini M."/>
            <person name="Dobrindt U."/>
            <person name="Montecucco C."/>
        </authorList>
    </citation>
    <scope>NUCLEOTIDE SEQUENCE [LARGE SCALE GENOMIC DNA]</scope>
    <source>
        <strain evidence="3 4">DSM 3997</strain>
    </source>
</reference>
<keyword evidence="1" id="KW-0175">Coiled coil</keyword>
<dbReference type="AlphaFoldDB" id="A0A6I1MGG8"/>
<evidence type="ECO:0000313" key="3">
    <source>
        <dbReference type="EMBL" id="MPQ42626.1"/>
    </source>
</evidence>
<dbReference type="Gene3D" id="2.160.20.10">
    <property type="entry name" value="Single-stranded right-handed beta-helix, Pectin lyase-like"/>
    <property type="match status" value="1"/>
</dbReference>
<dbReference type="Pfam" id="PF13229">
    <property type="entry name" value="Beta_helix"/>
    <property type="match status" value="1"/>
</dbReference>